<dbReference type="InterPro" id="IPR002918">
    <property type="entry name" value="Lipase_EstA/Esterase_EstB"/>
</dbReference>
<dbReference type="Pfam" id="PF13290">
    <property type="entry name" value="CHB_HEX_C_1"/>
    <property type="match status" value="1"/>
</dbReference>
<feature type="region of interest" description="Disordered" evidence="1">
    <location>
        <begin position="352"/>
        <end position="389"/>
    </location>
</feature>
<dbReference type="SUPFAM" id="SSF53474">
    <property type="entry name" value="alpha/beta-Hydrolases"/>
    <property type="match status" value="1"/>
</dbReference>
<proteinExistence type="predicted"/>
<dbReference type="PANTHER" id="PTHR32015">
    <property type="entry name" value="FASTING INDUCED LIPASE"/>
    <property type="match status" value="1"/>
</dbReference>
<dbReference type="PANTHER" id="PTHR32015:SF9">
    <property type="entry name" value="LIPASE RELATED-RELATED"/>
    <property type="match status" value="1"/>
</dbReference>
<sequence>MNTSCQRLMRVVLALLTGVVLGACAPREWLLPKLGVQPPKLHDFPADFTPPISAQTGRPMPGFGGGGQRLPVTPVIFVHGNTVSARYWLPARRYFLDAGYPRNALWAFGYGWDNVRYFDSNDLSVASIERMVDAVTAYLSKTSGRELRQVDIVAHSLGVTLVRQWMMQTNGWHRVRNFVAACGANHGVWTAWPDARGQNRVVSFELAPESPWLAQLNRAGETPGPTRYMTLYDGTGWSDVLFPAPRQDSPALKGADNLAYNRVHGTHYDHLELARVPETLRAILDFLRAAPEPLPQATPPAILRQGERLRADDADARLHCTDDGRYPNAATPPVREQLLAPGRLYTCYAHSSRSGLSSPMARFKRRSAAAPRATPTLGASPPPGSYEQPQRIALYSDDPDAFIVYSIADTPDTGSPLYREPIYVAGPVRLQARAFTADGRASEPLVLDYDISLELIDARRTLQRQLDPDTPVHYAARRKKGR</sequence>
<evidence type="ECO:0000313" key="3">
    <source>
        <dbReference type="EMBL" id="MES0874435.1"/>
    </source>
</evidence>
<name>A0ABV2ACI1_9GAMM</name>
<dbReference type="InterPro" id="IPR059177">
    <property type="entry name" value="GH29D-like_dom"/>
</dbReference>
<reference evidence="3 4" key="1">
    <citation type="submission" date="2024-06" db="EMBL/GenBank/DDBJ databases">
        <authorList>
            <person name="Li Z."/>
            <person name="Jiang Y."/>
        </authorList>
    </citation>
    <scope>NUCLEOTIDE SEQUENCE [LARGE SCALE GENOMIC DNA]</scope>
    <source>
        <strain evidence="3 4">HSW-8</strain>
    </source>
</reference>
<accession>A0ABV2ACI1</accession>
<comment type="caution">
    <text evidence="3">The sequence shown here is derived from an EMBL/GenBank/DDBJ whole genome shotgun (WGS) entry which is preliminary data.</text>
</comment>
<evidence type="ECO:0000256" key="1">
    <source>
        <dbReference type="SAM" id="MobiDB-lite"/>
    </source>
</evidence>
<organism evidence="3 4">
    <name type="scientific">Sinimarinibacterium thermocellulolyticum</name>
    <dbReference type="NCBI Taxonomy" id="3170016"/>
    <lineage>
        <taxon>Bacteria</taxon>
        <taxon>Pseudomonadati</taxon>
        <taxon>Pseudomonadota</taxon>
        <taxon>Gammaproteobacteria</taxon>
        <taxon>Nevskiales</taxon>
        <taxon>Nevskiaceae</taxon>
        <taxon>Sinimarinibacterium</taxon>
    </lineage>
</organism>
<dbReference type="InterPro" id="IPR029058">
    <property type="entry name" value="AB_hydrolase_fold"/>
</dbReference>
<dbReference type="Pfam" id="PF01674">
    <property type="entry name" value="Lipase_2"/>
    <property type="match status" value="1"/>
</dbReference>
<dbReference type="Gene3D" id="3.40.50.1820">
    <property type="entry name" value="alpha/beta hydrolase"/>
    <property type="match status" value="1"/>
</dbReference>
<dbReference type="EMBL" id="JBEPIJ010000011">
    <property type="protein sequence ID" value="MES0874435.1"/>
    <property type="molecule type" value="Genomic_DNA"/>
</dbReference>
<dbReference type="PROSITE" id="PS51257">
    <property type="entry name" value="PROKAR_LIPOPROTEIN"/>
    <property type="match status" value="1"/>
</dbReference>
<dbReference type="RefSeq" id="WP_352889621.1">
    <property type="nucleotide sequence ID" value="NZ_JBEPIJ010000011.1"/>
</dbReference>
<dbReference type="Proteomes" id="UP001465331">
    <property type="component" value="Unassembled WGS sequence"/>
</dbReference>
<gene>
    <name evidence="3" type="ORF">ABSH63_10530</name>
</gene>
<protein>
    <submittedName>
        <fullName evidence="3">Chitobiase/beta-hexosaminidase C-terminal domain-containing protein</fullName>
    </submittedName>
</protein>
<feature type="domain" description="GH29D-like beta-sandwich" evidence="2">
    <location>
        <begin position="381"/>
        <end position="443"/>
    </location>
</feature>
<evidence type="ECO:0000259" key="2">
    <source>
        <dbReference type="Pfam" id="PF13290"/>
    </source>
</evidence>
<evidence type="ECO:0000313" key="4">
    <source>
        <dbReference type="Proteomes" id="UP001465331"/>
    </source>
</evidence>
<keyword evidence="4" id="KW-1185">Reference proteome</keyword>